<dbReference type="Proteomes" id="UP000738376">
    <property type="component" value="Unassembled WGS sequence"/>
</dbReference>
<evidence type="ECO:0000313" key="4">
    <source>
        <dbReference type="Proteomes" id="UP000738376"/>
    </source>
</evidence>
<feature type="domain" description="SpoVT-AbrB" evidence="2">
    <location>
        <begin position="1"/>
        <end position="46"/>
    </location>
</feature>
<evidence type="ECO:0000313" key="3">
    <source>
        <dbReference type="EMBL" id="NMF57179.1"/>
    </source>
</evidence>
<dbReference type="Gene3D" id="2.10.260.10">
    <property type="match status" value="1"/>
</dbReference>
<dbReference type="SMART" id="SM00966">
    <property type="entry name" value="SpoVT_AbrB"/>
    <property type="match status" value="1"/>
</dbReference>
<dbReference type="RefSeq" id="WP_169362244.1">
    <property type="nucleotide sequence ID" value="NZ_JAAVJL010000001.1"/>
</dbReference>
<dbReference type="InterPro" id="IPR037914">
    <property type="entry name" value="SpoVT-AbrB_sf"/>
</dbReference>
<evidence type="ECO:0000259" key="2">
    <source>
        <dbReference type="PROSITE" id="PS51740"/>
    </source>
</evidence>
<gene>
    <name evidence="3" type="ORF">HC246_03885</name>
</gene>
<sequence length="69" mass="7693">MLEVTLSPQYQVPIPQEVRDLLNLKAGQKFSVLLQGDSITLVPKSSVQSFRGVLKGANINNVRDRTERV</sequence>
<reference evidence="3 4" key="1">
    <citation type="submission" date="2020-03" db="EMBL/GenBank/DDBJ databases">
        <title>Draft Genome Sequence of 2-Methylisoborneol Producing Pseudanabaena yagii Strain GIHE-NHR1 Isolated from North Han River in South Korea.</title>
        <authorList>
            <person name="Jeong J."/>
        </authorList>
    </citation>
    <scope>NUCLEOTIDE SEQUENCE [LARGE SCALE GENOMIC DNA]</scope>
    <source>
        <strain evidence="3 4">GIHE-NHR1</strain>
    </source>
</reference>
<dbReference type="PROSITE" id="PS51740">
    <property type="entry name" value="SPOVT_ABRB"/>
    <property type="match status" value="1"/>
</dbReference>
<evidence type="ECO:0000256" key="1">
    <source>
        <dbReference type="PROSITE-ProRule" id="PRU01076"/>
    </source>
</evidence>
<proteinExistence type="predicted"/>
<keyword evidence="1 3" id="KW-0238">DNA-binding</keyword>
<keyword evidence="4" id="KW-1185">Reference proteome</keyword>
<dbReference type="EMBL" id="JAAVJL010000001">
    <property type="protein sequence ID" value="NMF57179.1"/>
    <property type="molecule type" value="Genomic_DNA"/>
</dbReference>
<accession>A0ABX1LQV7</accession>
<dbReference type="GO" id="GO:0003677">
    <property type="term" value="F:DNA binding"/>
    <property type="evidence" value="ECO:0007669"/>
    <property type="project" value="UniProtKB-KW"/>
</dbReference>
<dbReference type="InterPro" id="IPR007159">
    <property type="entry name" value="SpoVT-AbrB_dom"/>
</dbReference>
<dbReference type="Pfam" id="PF04014">
    <property type="entry name" value="MazE_antitoxin"/>
    <property type="match status" value="1"/>
</dbReference>
<organism evidence="3 4">
    <name type="scientific">Pseudanabaena yagii GIHE-NHR1</name>
    <dbReference type="NCBI Taxonomy" id="2722753"/>
    <lineage>
        <taxon>Bacteria</taxon>
        <taxon>Bacillati</taxon>
        <taxon>Cyanobacteriota</taxon>
        <taxon>Cyanophyceae</taxon>
        <taxon>Pseudanabaenales</taxon>
        <taxon>Pseudanabaenaceae</taxon>
        <taxon>Pseudanabaena</taxon>
        <taxon>Pseudanabaena yagii</taxon>
    </lineage>
</organism>
<name>A0ABX1LQV7_9CYAN</name>
<comment type="caution">
    <text evidence="3">The sequence shown here is derived from an EMBL/GenBank/DDBJ whole genome shotgun (WGS) entry which is preliminary data.</text>
</comment>
<protein>
    <submittedName>
        <fullName evidence="3">AbrB/MazE/SpoVT family DNA-binding domain-containing protein</fullName>
    </submittedName>
</protein>
<dbReference type="NCBIfam" id="TIGR01439">
    <property type="entry name" value="lp_hng_hel_AbrB"/>
    <property type="match status" value="1"/>
</dbReference>
<dbReference type="SUPFAM" id="SSF89447">
    <property type="entry name" value="AbrB/MazE/MraZ-like"/>
    <property type="match status" value="1"/>
</dbReference>